<name>A0ABW5BZD0_9BACI</name>
<reference evidence="4" key="1">
    <citation type="journal article" date="2019" name="Int. J. Syst. Evol. Microbiol.">
        <title>The Global Catalogue of Microorganisms (GCM) 10K type strain sequencing project: providing services to taxonomists for standard genome sequencing and annotation.</title>
        <authorList>
            <consortium name="The Broad Institute Genomics Platform"/>
            <consortium name="The Broad Institute Genome Sequencing Center for Infectious Disease"/>
            <person name="Wu L."/>
            <person name="Ma J."/>
        </authorList>
    </citation>
    <scope>NUCLEOTIDE SEQUENCE [LARGE SCALE GENOMIC DNA]</scope>
    <source>
        <strain evidence="4">CGMCC 1.15474</strain>
    </source>
</reference>
<dbReference type="Pfam" id="PF07331">
    <property type="entry name" value="TctB"/>
    <property type="match status" value="1"/>
</dbReference>
<feature type="domain" description="DUF1468" evidence="2">
    <location>
        <begin position="13"/>
        <end position="148"/>
    </location>
</feature>
<proteinExistence type="predicted"/>
<comment type="caution">
    <text evidence="3">The sequence shown here is derived from an EMBL/GenBank/DDBJ whole genome shotgun (WGS) entry which is preliminary data.</text>
</comment>
<feature type="transmembrane region" description="Helical" evidence="1">
    <location>
        <begin position="40"/>
        <end position="60"/>
    </location>
</feature>
<evidence type="ECO:0000313" key="3">
    <source>
        <dbReference type="EMBL" id="MFD2215548.1"/>
    </source>
</evidence>
<sequence>MSYKLATYISLLFIVGLGILFFVLSFSFTSTLSKYVGPATFPQILSFLIVVFSVVSFITTKKQKHDQKIELPNFRIIARTVGVILLFILAWEFIGLFYIFSTIFVFSLLYYYNNAKHSRKKVLFTLLISVSLVIFVYVVFELFLKISF</sequence>
<keyword evidence="1" id="KW-1133">Transmembrane helix</keyword>
<feature type="transmembrane region" description="Helical" evidence="1">
    <location>
        <begin position="122"/>
        <end position="144"/>
    </location>
</feature>
<evidence type="ECO:0000313" key="4">
    <source>
        <dbReference type="Proteomes" id="UP001597318"/>
    </source>
</evidence>
<feature type="transmembrane region" description="Helical" evidence="1">
    <location>
        <begin position="81"/>
        <end position="110"/>
    </location>
</feature>
<keyword evidence="4" id="KW-1185">Reference proteome</keyword>
<keyword evidence="1" id="KW-0472">Membrane</keyword>
<evidence type="ECO:0000256" key="1">
    <source>
        <dbReference type="SAM" id="Phobius"/>
    </source>
</evidence>
<gene>
    <name evidence="3" type="ORF">ACFSKK_17800</name>
</gene>
<dbReference type="EMBL" id="JBHUIK010000004">
    <property type="protein sequence ID" value="MFD2215548.1"/>
    <property type="molecule type" value="Genomic_DNA"/>
</dbReference>
<dbReference type="RefSeq" id="WP_379052708.1">
    <property type="nucleotide sequence ID" value="NZ_CP095550.1"/>
</dbReference>
<dbReference type="Proteomes" id="UP001597318">
    <property type="component" value="Unassembled WGS sequence"/>
</dbReference>
<dbReference type="InterPro" id="IPR009936">
    <property type="entry name" value="DUF1468"/>
</dbReference>
<accession>A0ABW5BZD0</accession>
<organism evidence="3 4">
    <name type="scientific">Metabacillus endolithicus</name>
    <dbReference type="NCBI Taxonomy" id="1535204"/>
    <lineage>
        <taxon>Bacteria</taxon>
        <taxon>Bacillati</taxon>
        <taxon>Bacillota</taxon>
        <taxon>Bacilli</taxon>
        <taxon>Bacillales</taxon>
        <taxon>Bacillaceae</taxon>
        <taxon>Metabacillus</taxon>
    </lineage>
</organism>
<feature type="transmembrane region" description="Helical" evidence="1">
    <location>
        <begin position="7"/>
        <end position="28"/>
    </location>
</feature>
<protein>
    <submittedName>
        <fullName evidence="3">Tripartite tricarboxylate transporter TctB family protein</fullName>
    </submittedName>
</protein>
<keyword evidence="1" id="KW-0812">Transmembrane</keyword>
<evidence type="ECO:0000259" key="2">
    <source>
        <dbReference type="Pfam" id="PF07331"/>
    </source>
</evidence>